<feature type="compositionally biased region" description="Polar residues" evidence="1">
    <location>
        <begin position="79"/>
        <end position="88"/>
    </location>
</feature>
<feature type="compositionally biased region" description="Pro residues" evidence="1">
    <location>
        <begin position="95"/>
        <end position="104"/>
    </location>
</feature>
<feature type="compositionally biased region" description="Basic residues" evidence="1">
    <location>
        <begin position="175"/>
        <end position="184"/>
    </location>
</feature>
<dbReference type="VEuPathDB" id="ToxoDB:TGRUB_244640"/>
<feature type="compositionally biased region" description="Basic and acidic residues" evidence="1">
    <location>
        <begin position="953"/>
        <end position="988"/>
    </location>
</feature>
<dbReference type="InterPro" id="IPR024975">
    <property type="entry name" value="NOV_C"/>
</dbReference>
<feature type="compositionally biased region" description="Basic and acidic residues" evidence="1">
    <location>
        <begin position="449"/>
        <end position="461"/>
    </location>
</feature>
<feature type="compositionally biased region" description="Basic and acidic residues" evidence="1">
    <location>
        <begin position="598"/>
        <end position="619"/>
    </location>
</feature>
<feature type="region of interest" description="Disordered" evidence="1">
    <location>
        <begin position="336"/>
        <end position="533"/>
    </location>
</feature>
<feature type="region of interest" description="Disordered" evidence="1">
    <location>
        <begin position="282"/>
        <end position="310"/>
    </location>
</feature>
<evidence type="ECO:0000259" key="2">
    <source>
        <dbReference type="Pfam" id="PF13020"/>
    </source>
</evidence>
<feature type="compositionally biased region" description="Basic and acidic residues" evidence="1">
    <location>
        <begin position="486"/>
        <end position="496"/>
    </location>
</feature>
<feature type="compositionally biased region" description="Polar residues" evidence="1">
    <location>
        <begin position="206"/>
        <end position="227"/>
    </location>
</feature>
<feature type="compositionally biased region" description="Basic and acidic residues" evidence="1">
    <location>
        <begin position="400"/>
        <end position="416"/>
    </location>
</feature>
<feature type="compositionally biased region" description="Low complexity" evidence="1">
    <location>
        <begin position="353"/>
        <end position="369"/>
    </location>
</feature>
<feature type="domain" description="Protein NO VEIN C-terminal" evidence="2">
    <location>
        <begin position="852"/>
        <end position="923"/>
    </location>
</feature>
<feature type="region of interest" description="Disordered" evidence="1">
    <location>
        <begin position="588"/>
        <end position="660"/>
    </location>
</feature>
<dbReference type="Proteomes" id="UP000028834">
    <property type="component" value="Unassembled WGS sequence"/>
</dbReference>
<feature type="region of interest" description="Disordered" evidence="1">
    <location>
        <begin position="564"/>
        <end position="583"/>
    </location>
</feature>
<accession>A0A086LUP0</accession>
<name>A0A086LUP0_TOXGO</name>
<feature type="compositionally biased region" description="Polar residues" evidence="1">
    <location>
        <begin position="467"/>
        <end position="477"/>
    </location>
</feature>
<feature type="compositionally biased region" description="Low complexity" evidence="1">
    <location>
        <begin position="228"/>
        <end position="258"/>
    </location>
</feature>
<evidence type="ECO:0000313" key="4">
    <source>
        <dbReference type="Proteomes" id="UP000028834"/>
    </source>
</evidence>
<dbReference type="Pfam" id="PF13020">
    <property type="entry name" value="NOV_C"/>
    <property type="match status" value="1"/>
</dbReference>
<sequence length="1047" mass="112418">MSQNPTSKMAMTISSPTSFSVSTPHSPTASDEASARGVSVAFFAHTPHPSCGISASLEHPSCRNALSPASLEVPDSLPLSPSSYRTLQVSSSRPVRPPSSPPTPSSTLAVSLQVPPSAPSTTCAPSPQRLPQAVSESPTERKLSTGEELTRRLLATWVVSANASKKGGAREGERRPKRGSRLGSRHISCEFPSSSTHSPFPGASASPVTYASPSSPTPHLSSECLPQSRSPISGVSASSSESSFSSRSPSAFPSSLWSIEGSPSQEQDFRASVVQAVLSTQARRKSARRSEEQTCMHGLHAQARETKTQDVKMEGSFGIHDVSQLTSREGFARSVIKGDKDQGGVFQVDKNNSWSECSVSPPSSSSSDPHLTATSGSSLNCLLPLASDFSGGSVDSETNADERHRSASRKSEEEAKTSQASACDTPEREREADMTESEDELVLWDDEALEAKEARKERQCRGEIPLMQQSGSSSCDSTHGGEEDETQRTKKTEKAFSGRIDCFGAGVFPEDRSPPTGGSQQADKEEDEREGTVSRVLQILRCETLVRDAQAALRAVGVSPERLLDPESMRSPEEEPCEVVIDAGETREQRNACVGTHGKRDAYTAETGHGRREGNEKGGKPVISSRNEEDVSMGEREETDREPNRKRSAWMRGEKSEEDLHDDPAIQTLRALLPSLLESCPDWIDEKLNVGRRGEWVAFTKILPEILERRYGLSVAELRKEGPYCWVGRGRLPKTPGSTLLSQGSLPSLSLSSCTFSAPPPPLCSSSSDSRFYSACSSSSTSRCLRSASSSSLTLSPGHVCVAGEAKAQAGCDSPLSFFSPLSSPGMRSEGGLEVEVEEEARADDACVELKARWMNGCTETGLPYDIRIDVFNSTLRESIFLEVKATILGRPSFFLSAPEIQFARSQGKSFVVLALWNVRDSRGPDWALTEDVGGCESLAEFLRVLQTDARDAAGAKNEEGEGRESEARGGREPGDRGTDTAEADNRDNAFLGGDGDTVSIKCTFDDFASTKASGTGDSKGEQTSREFSSTSLSDLVSCLLQSCDHA</sequence>
<feature type="compositionally biased region" description="Basic and acidic residues" evidence="1">
    <location>
        <begin position="626"/>
        <end position="645"/>
    </location>
</feature>
<protein>
    <recommendedName>
        <fullName evidence="2">Protein NO VEIN C-terminal domain-containing protein</fullName>
    </recommendedName>
</protein>
<feature type="region of interest" description="Disordered" evidence="1">
    <location>
        <begin position="1011"/>
        <end position="1033"/>
    </location>
</feature>
<evidence type="ECO:0000313" key="3">
    <source>
        <dbReference type="EMBL" id="KFG60358.1"/>
    </source>
</evidence>
<evidence type="ECO:0000256" key="1">
    <source>
        <dbReference type="SAM" id="MobiDB-lite"/>
    </source>
</evidence>
<feature type="compositionally biased region" description="Basic and acidic residues" evidence="1">
    <location>
        <begin position="138"/>
        <end position="151"/>
    </location>
</feature>
<feature type="compositionally biased region" description="Acidic residues" evidence="1">
    <location>
        <begin position="434"/>
        <end position="448"/>
    </location>
</feature>
<feature type="compositionally biased region" description="Basic and acidic residues" evidence="1">
    <location>
        <begin position="564"/>
        <end position="573"/>
    </location>
</feature>
<dbReference type="AlphaFoldDB" id="A0A086LUP0"/>
<feature type="region of interest" description="Disordered" evidence="1">
    <location>
        <begin position="1"/>
        <end position="35"/>
    </location>
</feature>
<feature type="region of interest" description="Disordered" evidence="1">
    <location>
        <begin position="66"/>
        <end position="265"/>
    </location>
</feature>
<reference evidence="3 4" key="1">
    <citation type="submission" date="2014-05" db="EMBL/GenBank/DDBJ databases">
        <authorList>
            <person name="Sibley D."/>
            <person name="Venepally P."/>
            <person name="Karamycheva S."/>
            <person name="Hadjithomas M."/>
            <person name="Khan A."/>
            <person name="Brunk B."/>
            <person name="Roos D."/>
            <person name="Caler E."/>
            <person name="Lorenzi H."/>
        </authorList>
    </citation>
    <scope>NUCLEOTIDE SEQUENCE [LARGE SCALE GENOMIC DNA]</scope>
    <source>
        <strain evidence="3 4">RUB</strain>
    </source>
</reference>
<feature type="compositionally biased region" description="Polar residues" evidence="1">
    <location>
        <begin position="1"/>
        <end position="31"/>
    </location>
</feature>
<gene>
    <name evidence="3" type="ORF">TGRUB_244640</name>
</gene>
<dbReference type="OrthoDB" id="333062at2759"/>
<feature type="region of interest" description="Disordered" evidence="1">
    <location>
        <begin position="953"/>
        <end position="999"/>
    </location>
</feature>
<comment type="caution">
    <text evidence="3">The sequence shown here is derived from an EMBL/GenBank/DDBJ whole genome shotgun (WGS) entry which is preliminary data.</text>
</comment>
<dbReference type="EMBL" id="AFYV02001940">
    <property type="protein sequence ID" value="KFG60358.1"/>
    <property type="molecule type" value="Genomic_DNA"/>
</dbReference>
<organism evidence="3 4">
    <name type="scientific">Toxoplasma gondii RUB</name>
    <dbReference type="NCBI Taxonomy" id="935652"/>
    <lineage>
        <taxon>Eukaryota</taxon>
        <taxon>Sar</taxon>
        <taxon>Alveolata</taxon>
        <taxon>Apicomplexa</taxon>
        <taxon>Conoidasida</taxon>
        <taxon>Coccidia</taxon>
        <taxon>Eucoccidiorida</taxon>
        <taxon>Eimeriorina</taxon>
        <taxon>Sarcocystidae</taxon>
        <taxon>Toxoplasma</taxon>
    </lineage>
</organism>
<proteinExistence type="predicted"/>